<dbReference type="InterPro" id="IPR015879">
    <property type="entry name" value="Ring_hydroxy_dOase_asu_C_dom"/>
</dbReference>
<dbReference type="PRINTS" id="PR00090">
    <property type="entry name" value="RNGDIOXGNASE"/>
</dbReference>
<evidence type="ECO:0000256" key="7">
    <source>
        <dbReference type="ARBA" id="ARBA00023027"/>
    </source>
</evidence>
<evidence type="ECO:0000256" key="2">
    <source>
        <dbReference type="ARBA" id="ARBA00022714"/>
    </source>
</evidence>
<dbReference type="PANTHER" id="PTHR43756:SF5">
    <property type="entry name" value="CHOLINE MONOOXYGENASE, CHLOROPLASTIC"/>
    <property type="match status" value="1"/>
</dbReference>
<dbReference type="CDD" id="cd00680">
    <property type="entry name" value="RHO_alpha_C"/>
    <property type="match status" value="1"/>
</dbReference>
<evidence type="ECO:0000256" key="4">
    <source>
        <dbReference type="ARBA" id="ARBA00023002"/>
    </source>
</evidence>
<dbReference type="RefSeq" id="WP_072598001.1">
    <property type="nucleotide sequence ID" value="NZ_CP018221.1"/>
</dbReference>
<gene>
    <name evidence="10" type="ORF">BSL82_14230</name>
</gene>
<proteinExistence type="predicted"/>
<dbReference type="InterPro" id="IPR015881">
    <property type="entry name" value="ARHD_Rieske_2Fe_2S"/>
</dbReference>
<dbReference type="PANTHER" id="PTHR43756">
    <property type="entry name" value="CHOLINE MONOOXYGENASE, CHLOROPLASTIC"/>
    <property type="match status" value="1"/>
</dbReference>
<dbReference type="InterPro" id="IPR017941">
    <property type="entry name" value="Rieske_2Fe-2S"/>
</dbReference>
<dbReference type="InterPro" id="IPR001663">
    <property type="entry name" value="Rng_hydr_dOase-A"/>
</dbReference>
<evidence type="ECO:0000256" key="1">
    <source>
        <dbReference type="ARBA" id="ARBA00001962"/>
    </source>
</evidence>
<name>A0A1L3ZXG8_9SPHN</name>
<keyword evidence="6" id="KW-0411">Iron-sulfur</keyword>
<evidence type="ECO:0000313" key="11">
    <source>
        <dbReference type="Proteomes" id="UP000182063"/>
    </source>
</evidence>
<feature type="domain" description="Rieske" evidence="9">
    <location>
        <begin position="57"/>
        <end position="165"/>
    </location>
</feature>
<dbReference type="OrthoDB" id="7458380at2"/>
<organism evidence="10 11">
    <name type="scientific">Tardibacter chloracetimidivorans</name>
    <dbReference type="NCBI Taxonomy" id="1921510"/>
    <lineage>
        <taxon>Bacteria</taxon>
        <taxon>Pseudomonadati</taxon>
        <taxon>Pseudomonadota</taxon>
        <taxon>Alphaproteobacteria</taxon>
        <taxon>Sphingomonadales</taxon>
        <taxon>Sphingomonadaceae</taxon>
        <taxon>Tardibacter</taxon>
    </lineage>
</organism>
<keyword evidence="5" id="KW-0408">Iron</keyword>
<evidence type="ECO:0000256" key="3">
    <source>
        <dbReference type="ARBA" id="ARBA00022723"/>
    </source>
</evidence>
<dbReference type="Gene3D" id="3.90.380.10">
    <property type="entry name" value="Naphthalene 1,2-dioxygenase Alpha Subunit, Chain A, domain 1"/>
    <property type="match status" value="1"/>
</dbReference>
<evidence type="ECO:0000259" key="9">
    <source>
        <dbReference type="PROSITE" id="PS51296"/>
    </source>
</evidence>
<keyword evidence="11" id="KW-1185">Reference proteome</keyword>
<dbReference type="KEGG" id="sphj:BSL82_14230"/>
<dbReference type="SUPFAM" id="SSF50022">
    <property type="entry name" value="ISP domain"/>
    <property type="match status" value="1"/>
</dbReference>
<dbReference type="Pfam" id="PF00355">
    <property type="entry name" value="Rieske"/>
    <property type="match status" value="1"/>
</dbReference>
<reference evidence="11" key="1">
    <citation type="submission" date="2016-11" db="EMBL/GenBank/DDBJ databases">
        <title>Complete Genome Sequence of alachlor-degrading Sphingomonas sp. strain JJ-A5.</title>
        <authorList>
            <person name="Lee H."/>
            <person name="Ka J.-O."/>
        </authorList>
    </citation>
    <scope>NUCLEOTIDE SEQUENCE [LARGE SCALE GENOMIC DNA]</scope>
    <source>
        <strain evidence="11">JJ-A5</strain>
    </source>
</reference>
<dbReference type="InterPro" id="IPR036922">
    <property type="entry name" value="Rieske_2Fe-2S_sf"/>
</dbReference>
<evidence type="ECO:0000313" key="10">
    <source>
        <dbReference type="EMBL" id="API60305.1"/>
    </source>
</evidence>
<evidence type="ECO:0000256" key="6">
    <source>
        <dbReference type="ARBA" id="ARBA00023014"/>
    </source>
</evidence>
<dbReference type="GO" id="GO:0005506">
    <property type="term" value="F:iron ion binding"/>
    <property type="evidence" value="ECO:0007669"/>
    <property type="project" value="InterPro"/>
</dbReference>
<dbReference type="Proteomes" id="UP000182063">
    <property type="component" value="Chromosome"/>
</dbReference>
<keyword evidence="4" id="KW-0560">Oxidoreductase</keyword>
<keyword evidence="3" id="KW-0479">Metal-binding</keyword>
<accession>A0A1L3ZXG8</accession>
<dbReference type="GO" id="GO:0051537">
    <property type="term" value="F:2 iron, 2 sulfur cluster binding"/>
    <property type="evidence" value="ECO:0007669"/>
    <property type="project" value="UniProtKB-KW"/>
</dbReference>
<dbReference type="PROSITE" id="PS00570">
    <property type="entry name" value="RING_HYDROXYL_ALPHA"/>
    <property type="match status" value="1"/>
</dbReference>
<dbReference type="Pfam" id="PF00848">
    <property type="entry name" value="Ring_hydroxyl_A"/>
    <property type="match status" value="1"/>
</dbReference>
<dbReference type="STRING" id="1921510.BSL82_14230"/>
<feature type="region of interest" description="Disordered" evidence="8">
    <location>
        <begin position="1"/>
        <end position="32"/>
    </location>
</feature>
<evidence type="ECO:0000256" key="5">
    <source>
        <dbReference type="ARBA" id="ARBA00023004"/>
    </source>
</evidence>
<dbReference type="GO" id="GO:0016491">
    <property type="term" value="F:oxidoreductase activity"/>
    <property type="evidence" value="ECO:0007669"/>
    <property type="project" value="UniProtKB-KW"/>
</dbReference>
<dbReference type="SUPFAM" id="SSF55961">
    <property type="entry name" value="Bet v1-like"/>
    <property type="match status" value="1"/>
</dbReference>
<feature type="compositionally biased region" description="Basic and acidic residues" evidence="8">
    <location>
        <begin position="9"/>
        <end position="21"/>
    </location>
</feature>
<comment type="cofactor">
    <cofactor evidence="1">
        <name>Fe cation</name>
        <dbReference type="ChEBI" id="CHEBI:24875"/>
    </cofactor>
</comment>
<sequence length="406" mass="47142">MELNAQTVERVHQRMDYERSRNAPPEDFPKLPDIPGVRYTDPEFLKLERERMWQRAWLYAGHVDQIPNPGSWFLTRNTGSPILVVRDLEGQVRAFYNTCQHRGAPLVTELAGEARGFVCGYHGWSYTLDGKLTAVRDKRDFVGLDFSCRSLVSVRCELLGSLIFINEDPEAQPLLDHIGPMAKELEQYGLENLRLVDSRSYEVNCNVKVLLDAFLEVYHLKSIHQQTVDRFLDHRGMFVTLWPNGHSRMLTPNRRPDWKDPGTIGMPKIPTITEVPANNNVSYQIYPNFVMPASESGIPLLQFWPTSNRTARVVSSWIAPDYDPDQPNPLWDTRLANWERILYEDLQYAPQIQESLESKGFKGMPLNYQERRIYHWHEELDRRIGLNQVPPEARVEQVLRDQVTQD</sequence>
<protein>
    <submittedName>
        <fullName evidence="10">(2Fe-2S)-binding protein</fullName>
    </submittedName>
</protein>
<keyword evidence="7" id="KW-0520">NAD</keyword>
<dbReference type="CDD" id="cd03469">
    <property type="entry name" value="Rieske_RO_Alpha_N"/>
    <property type="match status" value="1"/>
</dbReference>
<dbReference type="PROSITE" id="PS51296">
    <property type="entry name" value="RIESKE"/>
    <property type="match status" value="1"/>
</dbReference>
<keyword evidence="2" id="KW-0001">2Fe-2S</keyword>
<dbReference type="EMBL" id="CP018221">
    <property type="protein sequence ID" value="API60305.1"/>
    <property type="molecule type" value="Genomic_DNA"/>
</dbReference>
<dbReference type="Gene3D" id="2.102.10.10">
    <property type="entry name" value="Rieske [2Fe-2S] iron-sulphur domain"/>
    <property type="match status" value="1"/>
</dbReference>
<dbReference type="AlphaFoldDB" id="A0A1L3ZXG8"/>
<evidence type="ECO:0000256" key="8">
    <source>
        <dbReference type="SAM" id="MobiDB-lite"/>
    </source>
</evidence>